<accession>A0A1G9IBH2</accession>
<keyword evidence="3" id="KW-1185">Reference proteome</keyword>
<organism evidence="2 3">
    <name type="scientific">Streptomyces indicus</name>
    <dbReference type="NCBI Taxonomy" id="417292"/>
    <lineage>
        <taxon>Bacteria</taxon>
        <taxon>Bacillati</taxon>
        <taxon>Actinomycetota</taxon>
        <taxon>Actinomycetes</taxon>
        <taxon>Kitasatosporales</taxon>
        <taxon>Streptomycetaceae</taxon>
        <taxon>Streptomyces</taxon>
    </lineage>
</organism>
<feature type="compositionally biased region" description="Basic and acidic residues" evidence="1">
    <location>
        <begin position="1"/>
        <end position="10"/>
    </location>
</feature>
<reference evidence="2 3" key="1">
    <citation type="submission" date="2016-10" db="EMBL/GenBank/DDBJ databases">
        <authorList>
            <person name="de Groot N.N."/>
        </authorList>
    </citation>
    <scope>NUCLEOTIDE SEQUENCE [LARGE SCALE GENOMIC DNA]</scope>
    <source>
        <strain evidence="2 3">CGMCC 4.5727</strain>
    </source>
</reference>
<name>A0A1G9IBH2_9ACTN</name>
<sequence length="186" mass="20478">MSSGIPDDHKHARRRRLQATARVRAHRVELALDRARSRAAKALSPNPESVAAHRQAAADAERALAELDAQGRVFTRRDTGARTVLRDTLATAQGGQGHGAQGAQGRGDDRYEVECLTHQSDPLFFDELGEATRAARHSDTWCEACRQLAATPHTVRARARKVLAPARPEIRYTPPEPRLRFDPPSA</sequence>
<feature type="region of interest" description="Disordered" evidence="1">
    <location>
        <begin position="1"/>
        <end position="20"/>
    </location>
</feature>
<protein>
    <submittedName>
        <fullName evidence="2">Uncharacterized protein</fullName>
    </submittedName>
</protein>
<proteinExistence type="predicted"/>
<dbReference type="OrthoDB" id="9874974at2"/>
<evidence type="ECO:0000313" key="2">
    <source>
        <dbReference type="EMBL" id="SDL22476.1"/>
    </source>
</evidence>
<gene>
    <name evidence="2" type="ORF">SAMN05421806_12278</name>
</gene>
<feature type="region of interest" description="Disordered" evidence="1">
    <location>
        <begin position="165"/>
        <end position="186"/>
    </location>
</feature>
<dbReference type="Proteomes" id="UP000199155">
    <property type="component" value="Unassembled WGS sequence"/>
</dbReference>
<dbReference type="RefSeq" id="WP_093617200.1">
    <property type="nucleotide sequence ID" value="NZ_FNFF01000022.1"/>
</dbReference>
<feature type="compositionally biased region" description="Basic and acidic residues" evidence="1">
    <location>
        <begin position="177"/>
        <end position="186"/>
    </location>
</feature>
<evidence type="ECO:0000313" key="3">
    <source>
        <dbReference type="Proteomes" id="UP000199155"/>
    </source>
</evidence>
<dbReference type="EMBL" id="FNFF01000022">
    <property type="protein sequence ID" value="SDL22476.1"/>
    <property type="molecule type" value="Genomic_DNA"/>
</dbReference>
<dbReference type="AlphaFoldDB" id="A0A1G9IBH2"/>
<evidence type="ECO:0000256" key="1">
    <source>
        <dbReference type="SAM" id="MobiDB-lite"/>
    </source>
</evidence>